<evidence type="ECO:0000313" key="2">
    <source>
        <dbReference type="Proteomes" id="UP000887581"/>
    </source>
</evidence>
<accession>A0A915Q4Q4</accession>
<name>A0A915Q4Q4_9BILA</name>
<evidence type="ECO:0000313" key="3">
    <source>
        <dbReference type="WBParaSite" id="sdigi.contig969.g10065.t1"/>
    </source>
</evidence>
<proteinExistence type="predicted"/>
<reference evidence="3" key="1">
    <citation type="submission" date="2022-11" db="UniProtKB">
        <authorList>
            <consortium name="WormBaseParasite"/>
        </authorList>
    </citation>
    <scope>IDENTIFICATION</scope>
</reference>
<feature type="region of interest" description="Disordered" evidence="1">
    <location>
        <begin position="1"/>
        <end position="56"/>
    </location>
</feature>
<feature type="compositionally biased region" description="Pro residues" evidence="1">
    <location>
        <begin position="32"/>
        <end position="44"/>
    </location>
</feature>
<evidence type="ECO:0000256" key="1">
    <source>
        <dbReference type="SAM" id="MobiDB-lite"/>
    </source>
</evidence>
<organism evidence="2 3">
    <name type="scientific">Setaria digitata</name>
    <dbReference type="NCBI Taxonomy" id="48799"/>
    <lineage>
        <taxon>Eukaryota</taxon>
        <taxon>Metazoa</taxon>
        <taxon>Ecdysozoa</taxon>
        <taxon>Nematoda</taxon>
        <taxon>Chromadorea</taxon>
        <taxon>Rhabditida</taxon>
        <taxon>Spirurina</taxon>
        <taxon>Spiruromorpha</taxon>
        <taxon>Filarioidea</taxon>
        <taxon>Setariidae</taxon>
        <taxon>Setaria</taxon>
    </lineage>
</organism>
<protein>
    <submittedName>
        <fullName evidence="3">Uncharacterized protein</fullName>
    </submittedName>
</protein>
<keyword evidence="2" id="KW-1185">Reference proteome</keyword>
<sequence length="56" mass="5997">MEEGDNSGDKKSKRIQRGRFQPIPSKGSFTHAPPPSPPPPPLPISPSSRSTAFANL</sequence>
<dbReference type="AlphaFoldDB" id="A0A915Q4Q4"/>
<dbReference type="WBParaSite" id="sdigi.contig969.g10065.t1">
    <property type="protein sequence ID" value="sdigi.contig969.g10065.t1"/>
    <property type="gene ID" value="sdigi.contig969.g10065"/>
</dbReference>
<dbReference type="Proteomes" id="UP000887581">
    <property type="component" value="Unplaced"/>
</dbReference>